<dbReference type="Pfam" id="PF13306">
    <property type="entry name" value="LRR_5"/>
    <property type="match status" value="2"/>
</dbReference>
<dbReference type="Gene3D" id="3.80.10.10">
    <property type="entry name" value="Ribonuclease Inhibitor"/>
    <property type="match status" value="2"/>
</dbReference>
<name>A0A9D2HUU1_9BACE</name>
<dbReference type="SUPFAM" id="SSF52058">
    <property type="entry name" value="L domain-like"/>
    <property type="match status" value="1"/>
</dbReference>
<sequence length="351" mass="39369">MKLNRLFLIFTIFCATLNAYSQKRSKTIYVPKPGTMMEMLTEEEANQITYLRLQGRLNAIDFRNLRDGFKQLRTLDLSEASISLYTGKNGTSKGLRIYPANTLPALAFCQENNDSTFHGKESLRRVILPPGLKTIDYGAFKGCKNLAICQIRSRKAPHLKEDALADSLTAIFVPLGYGDSYRSQEEWKNFAFVEGEPTGAHVQISRMGSLASELLQKGKQPNEVNFLTIEGKLDEADFALIRDYMPNLVKVDMENTNATSIPEYTFTQKKFLLKLTLPKGLKTIGQRAFSGCTRLCGTLFLPPTLTAIEFGAFMGCDNLRRVVATGNQITTLGDKLFGEEPSKLIWMDKKK</sequence>
<protein>
    <submittedName>
        <fullName evidence="1">Leucine-rich repeat domain-containing protein</fullName>
    </submittedName>
</protein>
<evidence type="ECO:0000313" key="1">
    <source>
        <dbReference type="EMBL" id="HJA85915.1"/>
    </source>
</evidence>
<reference evidence="1" key="2">
    <citation type="submission" date="2021-04" db="EMBL/GenBank/DDBJ databases">
        <authorList>
            <person name="Gilroy R."/>
        </authorList>
    </citation>
    <scope>NUCLEOTIDE SEQUENCE</scope>
    <source>
        <strain evidence="1">ChiHjej12B11-9795</strain>
    </source>
</reference>
<gene>
    <name evidence="1" type="ORF">H9950_06965</name>
</gene>
<dbReference type="InterPro" id="IPR026906">
    <property type="entry name" value="LRR_5"/>
</dbReference>
<dbReference type="AlphaFoldDB" id="A0A9D2HUU1"/>
<dbReference type="EMBL" id="DWZI01000036">
    <property type="protein sequence ID" value="HJA85915.1"/>
    <property type="molecule type" value="Genomic_DNA"/>
</dbReference>
<organism evidence="1 2">
    <name type="scientific">Candidatus Bacteroides avicola</name>
    <dbReference type="NCBI Taxonomy" id="2838468"/>
    <lineage>
        <taxon>Bacteria</taxon>
        <taxon>Pseudomonadati</taxon>
        <taxon>Bacteroidota</taxon>
        <taxon>Bacteroidia</taxon>
        <taxon>Bacteroidales</taxon>
        <taxon>Bacteroidaceae</taxon>
        <taxon>Bacteroides</taxon>
    </lineage>
</organism>
<dbReference type="InterPro" id="IPR032675">
    <property type="entry name" value="LRR_dom_sf"/>
</dbReference>
<reference evidence="1" key="1">
    <citation type="journal article" date="2021" name="PeerJ">
        <title>Extensive microbial diversity within the chicken gut microbiome revealed by metagenomics and culture.</title>
        <authorList>
            <person name="Gilroy R."/>
            <person name="Ravi A."/>
            <person name="Getino M."/>
            <person name="Pursley I."/>
            <person name="Horton D.L."/>
            <person name="Alikhan N.F."/>
            <person name="Baker D."/>
            <person name="Gharbi K."/>
            <person name="Hall N."/>
            <person name="Watson M."/>
            <person name="Adriaenssens E.M."/>
            <person name="Foster-Nyarko E."/>
            <person name="Jarju S."/>
            <person name="Secka A."/>
            <person name="Antonio M."/>
            <person name="Oren A."/>
            <person name="Chaudhuri R.R."/>
            <person name="La Ragione R."/>
            <person name="Hildebrand F."/>
            <person name="Pallen M.J."/>
        </authorList>
    </citation>
    <scope>NUCLEOTIDE SEQUENCE</scope>
    <source>
        <strain evidence="1">ChiHjej12B11-9795</strain>
    </source>
</reference>
<dbReference type="Proteomes" id="UP000823862">
    <property type="component" value="Unassembled WGS sequence"/>
</dbReference>
<evidence type="ECO:0000313" key="2">
    <source>
        <dbReference type="Proteomes" id="UP000823862"/>
    </source>
</evidence>
<comment type="caution">
    <text evidence="1">The sequence shown here is derived from an EMBL/GenBank/DDBJ whole genome shotgun (WGS) entry which is preliminary data.</text>
</comment>
<proteinExistence type="predicted"/>
<accession>A0A9D2HUU1</accession>